<evidence type="ECO:0000256" key="1">
    <source>
        <dbReference type="ARBA" id="ARBA00022490"/>
    </source>
</evidence>
<comment type="function">
    <text evidence="6">Catalyzes the 2'-O-methylation of the ribose of cytidine 1402 (C1402) in 16S rRNA.</text>
</comment>
<dbReference type="Gene3D" id="3.40.1010.10">
    <property type="entry name" value="Cobalt-precorrin-4 Transmethylase, Domain 1"/>
    <property type="match status" value="1"/>
</dbReference>
<dbReference type="FunFam" id="3.40.1010.10:FF:000002">
    <property type="entry name" value="Ribosomal RNA small subunit methyltransferase I"/>
    <property type="match status" value="1"/>
</dbReference>
<reference evidence="8" key="1">
    <citation type="submission" date="2020-09" db="EMBL/GenBank/DDBJ databases">
        <title>Pelobacter alkaliphilus sp. nov., a novel anaerobic arsenate-reducing bacterium from terrestrial mud volcano.</title>
        <authorList>
            <person name="Khomyakova M.A."/>
            <person name="Merkel A.Y."/>
            <person name="Slobodkin A.I."/>
        </authorList>
    </citation>
    <scope>NUCLEOTIDE SEQUENCE</scope>
    <source>
        <strain evidence="8">M08fum</strain>
    </source>
</reference>
<evidence type="ECO:0000256" key="3">
    <source>
        <dbReference type="ARBA" id="ARBA00022603"/>
    </source>
</evidence>
<keyword evidence="4 6" id="KW-0808">Transferase</keyword>
<dbReference type="EMBL" id="JACWUN010000005">
    <property type="protein sequence ID" value="MBD1400155.1"/>
    <property type="molecule type" value="Genomic_DNA"/>
</dbReference>
<keyword evidence="1 6" id="KW-0963">Cytoplasm</keyword>
<sequence>MTGILYVVATPIGNLEDMTYRAVRVLGEVALIAAEDTRHSRKLLNHYGISTRLISYHDHNEKGRSEQLLVRLQGGENIALISDAGTPCIADPGYQLVQRCHHEDVPVVAIPGPSAVIAGLSIAGLPTEGFRFLGFLPAKTQARRTMLQRCRDETATQVMYEAPHRLLATLADIVDICGSDCRVAIARELTKRHEELFAGMAAEALSSFSERDSIKGELVIMLGPAPPLAPAMTISEQLLHLRQTTRLSWKEIVKQVARDQGVAGSEVYRESLALRKKD</sequence>
<comment type="similarity">
    <text evidence="6">Belongs to the methyltransferase superfamily. RsmI family.</text>
</comment>
<accession>A0A8J6UI28</accession>
<evidence type="ECO:0000313" key="8">
    <source>
        <dbReference type="EMBL" id="MBD1400155.1"/>
    </source>
</evidence>
<organism evidence="8 9">
    <name type="scientific">Pelovirga terrestris</name>
    <dbReference type="NCBI Taxonomy" id="2771352"/>
    <lineage>
        <taxon>Bacteria</taxon>
        <taxon>Pseudomonadati</taxon>
        <taxon>Thermodesulfobacteriota</taxon>
        <taxon>Desulfuromonadia</taxon>
        <taxon>Geobacterales</taxon>
        <taxon>Geobacteraceae</taxon>
        <taxon>Pelovirga</taxon>
    </lineage>
</organism>
<dbReference type="FunFam" id="3.30.950.10:FF:000002">
    <property type="entry name" value="Ribosomal RNA small subunit methyltransferase I"/>
    <property type="match status" value="1"/>
</dbReference>
<dbReference type="InterPro" id="IPR035996">
    <property type="entry name" value="4pyrrol_Methylase_sf"/>
</dbReference>
<keyword evidence="2 6" id="KW-0698">rRNA processing</keyword>
<dbReference type="InterPro" id="IPR000878">
    <property type="entry name" value="4pyrrol_Mease"/>
</dbReference>
<keyword evidence="5 6" id="KW-0949">S-adenosyl-L-methionine</keyword>
<keyword evidence="9" id="KW-1185">Reference proteome</keyword>
<evidence type="ECO:0000259" key="7">
    <source>
        <dbReference type="Pfam" id="PF00590"/>
    </source>
</evidence>
<dbReference type="PANTHER" id="PTHR46111">
    <property type="entry name" value="RIBOSOMAL RNA SMALL SUBUNIT METHYLTRANSFERASE I"/>
    <property type="match status" value="1"/>
</dbReference>
<dbReference type="HAMAP" id="MF_01877">
    <property type="entry name" value="16SrRNA_methyltr_I"/>
    <property type="match status" value="1"/>
</dbReference>
<keyword evidence="3 6" id="KW-0489">Methyltransferase</keyword>
<proteinExistence type="inferred from homology"/>
<gene>
    <name evidence="6 8" type="primary">rsmI</name>
    <name evidence="8" type="ORF">ICT70_05670</name>
</gene>
<protein>
    <recommendedName>
        <fullName evidence="6">Ribosomal RNA small subunit methyltransferase I</fullName>
        <ecNumber evidence="6">2.1.1.198</ecNumber>
    </recommendedName>
    <alternativeName>
        <fullName evidence="6">16S rRNA 2'-O-ribose C1402 methyltransferase</fullName>
    </alternativeName>
    <alternativeName>
        <fullName evidence="6">rRNA (cytidine-2'-O-)-methyltransferase RsmI</fullName>
    </alternativeName>
</protein>
<comment type="caution">
    <text evidence="8">The sequence shown here is derived from an EMBL/GenBank/DDBJ whole genome shotgun (WGS) entry which is preliminary data.</text>
</comment>
<dbReference type="GO" id="GO:0005737">
    <property type="term" value="C:cytoplasm"/>
    <property type="evidence" value="ECO:0007669"/>
    <property type="project" value="UniProtKB-SubCell"/>
</dbReference>
<evidence type="ECO:0000256" key="2">
    <source>
        <dbReference type="ARBA" id="ARBA00022552"/>
    </source>
</evidence>
<comment type="catalytic activity">
    <reaction evidence="6">
        <text>cytidine(1402) in 16S rRNA + S-adenosyl-L-methionine = 2'-O-methylcytidine(1402) in 16S rRNA + S-adenosyl-L-homocysteine + H(+)</text>
        <dbReference type="Rhea" id="RHEA:42924"/>
        <dbReference type="Rhea" id="RHEA-COMP:10285"/>
        <dbReference type="Rhea" id="RHEA-COMP:10286"/>
        <dbReference type="ChEBI" id="CHEBI:15378"/>
        <dbReference type="ChEBI" id="CHEBI:57856"/>
        <dbReference type="ChEBI" id="CHEBI:59789"/>
        <dbReference type="ChEBI" id="CHEBI:74495"/>
        <dbReference type="ChEBI" id="CHEBI:82748"/>
        <dbReference type="EC" id="2.1.1.198"/>
    </reaction>
</comment>
<comment type="subcellular location">
    <subcellularLocation>
        <location evidence="6">Cytoplasm</location>
    </subcellularLocation>
</comment>
<dbReference type="NCBIfam" id="TIGR00096">
    <property type="entry name" value="16S rRNA (cytidine(1402)-2'-O)-methyltransferase"/>
    <property type="match status" value="1"/>
</dbReference>
<dbReference type="Proteomes" id="UP000632828">
    <property type="component" value="Unassembled WGS sequence"/>
</dbReference>
<dbReference type="InterPro" id="IPR014777">
    <property type="entry name" value="4pyrrole_Mease_sub1"/>
</dbReference>
<dbReference type="InterPro" id="IPR014776">
    <property type="entry name" value="4pyrrole_Mease_sub2"/>
</dbReference>
<dbReference type="PIRSF" id="PIRSF005917">
    <property type="entry name" value="MTase_YraL"/>
    <property type="match status" value="1"/>
</dbReference>
<dbReference type="PANTHER" id="PTHR46111:SF1">
    <property type="entry name" value="RIBOSOMAL RNA SMALL SUBUNIT METHYLTRANSFERASE I"/>
    <property type="match status" value="1"/>
</dbReference>
<dbReference type="AlphaFoldDB" id="A0A8J6UI28"/>
<dbReference type="Pfam" id="PF00590">
    <property type="entry name" value="TP_methylase"/>
    <property type="match status" value="1"/>
</dbReference>
<dbReference type="SUPFAM" id="SSF53790">
    <property type="entry name" value="Tetrapyrrole methylase"/>
    <property type="match status" value="1"/>
</dbReference>
<dbReference type="GO" id="GO:0070677">
    <property type="term" value="F:rRNA (cytosine-2'-O-)-methyltransferase activity"/>
    <property type="evidence" value="ECO:0007669"/>
    <property type="project" value="UniProtKB-UniRule"/>
</dbReference>
<evidence type="ECO:0000313" key="9">
    <source>
        <dbReference type="Proteomes" id="UP000632828"/>
    </source>
</evidence>
<evidence type="ECO:0000256" key="5">
    <source>
        <dbReference type="ARBA" id="ARBA00022691"/>
    </source>
</evidence>
<dbReference type="EC" id="2.1.1.198" evidence="6"/>
<dbReference type="InterPro" id="IPR008189">
    <property type="entry name" value="rRNA_ssu_MeTfrase_I"/>
</dbReference>
<feature type="domain" description="Tetrapyrrole methylase" evidence="7">
    <location>
        <begin position="5"/>
        <end position="203"/>
    </location>
</feature>
<evidence type="ECO:0000256" key="4">
    <source>
        <dbReference type="ARBA" id="ARBA00022679"/>
    </source>
</evidence>
<dbReference type="RefSeq" id="WP_191154431.1">
    <property type="nucleotide sequence ID" value="NZ_JACWUN010000005.1"/>
</dbReference>
<name>A0A8J6UI28_9BACT</name>
<dbReference type="CDD" id="cd11648">
    <property type="entry name" value="RsmI"/>
    <property type="match status" value="1"/>
</dbReference>
<evidence type="ECO:0000256" key="6">
    <source>
        <dbReference type="HAMAP-Rule" id="MF_01877"/>
    </source>
</evidence>
<dbReference type="Gene3D" id="3.30.950.10">
    <property type="entry name" value="Methyltransferase, Cobalt-precorrin-4 Transmethylase, Domain 2"/>
    <property type="match status" value="1"/>
</dbReference>